<dbReference type="GO" id="GO:0003677">
    <property type="term" value="F:DNA binding"/>
    <property type="evidence" value="ECO:0007669"/>
    <property type="project" value="UniProtKB-UniRule"/>
</dbReference>
<dbReference type="EMBL" id="ML119657">
    <property type="protein sequence ID" value="RPA84735.1"/>
    <property type="molecule type" value="Genomic_DNA"/>
</dbReference>
<dbReference type="Pfam" id="PF02186">
    <property type="entry name" value="TFIIE_beta"/>
    <property type="match status" value="1"/>
</dbReference>
<evidence type="ECO:0000256" key="3">
    <source>
        <dbReference type="ARBA" id="ARBA00023125"/>
    </source>
</evidence>
<dbReference type="STRING" id="1160509.A0A3N4IF36"/>
<comment type="function">
    <text evidence="6 7">Recruits TFIIH to the initiation complex and stimulates the RNA polymerase II C-terminal domain kinase and DNA-dependent ATPase activities of TFIIH. Both TFIIH and TFIIE are required for promoter clearance by RNA polymerase.</text>
</comment>
<dbReference type="GO" id="GO:0005673">
    <property type="term" value="C:transcription factor TFIIE complex"/>
    <property type="evidence" value="ECO:0007669"/>
    <property type="project" value="UniProtKB-UniRule"/>
</dbReference>
<name>A0A3N4IF36_ASCIM</name>
<sequence length="292" mass="33338">MPPRKPTSLFDQQAKFKTALQKNACLLPTRSTRYISDKHNAPVNSVAHKMKRKLTLEQPPANDARNSKIASELVTIVTHLKQIEQPIKTVDLGRQIHRPIDPHLKAILRAFPRLHYDEKEDTFEFVTLYGIKDKDALIRHLRMLSEKSMEGLSFKELSEGWKGAEDVVSQLENEKLVLVHRKRARGSKTKTCIEKIWWNDQAVEMPEIDEELRMLWTFIKLPEPSTLSRALTDAGLKAAGVDPMTVKVSNTGIEGIRTRKRARKNGKSVRSMLLTNSHIGHLMKDYATSGFR</sequence>
<keyword evidence="5 7" id="KW-0539">Nucleus</keyword>
<evidence type="ECO:0000313" key="9">
    <source>
        <dbReference type="EMBL" id="RPA84735.1"/>
    </source>
</evidence>
<evidence type="ECO:0000256" key="2">
    <source>
        <dbReference type="ARBA" id="ARBA00023015"/>
    </source>
</evidence>
<protein>
    <recommendedName>
        <fullName evidence="7">Transcription initiation factor IIE subunit beta</fullName>
    </recommendedName>
</protein>
<dbReference type="PIRSF" id="PIRSF016398">
    <property type="entry name" value="TFIIE-beta"/>
    <property type="match status" value="1"/>
</dbReference>
<organism evidence="9 10">
    <name type="scientific">Ascobolus immersus RN42</name>
    <dbReference type="NCBI Taxonomy" id="1160509"/>
    <lineage>
        <taxon>Eukaryota</taxon>
        <taxon>Fungi</taxon>
        <taxon>Dikarya</taxon>
        <taxon>Ascomycota</taxon>
        <taxon>Pezizomycotina</taxon>
        <taxon>Pezizomycetes</taxon>
        <taxon>Pezizales</taxon>
        <taxon>Ascobolaceae</taxon>
        <taxon>Ascobolus</taxon>
    </lineage>
</organism>
<dbReference type="OrthoDB" id="5323195at2759"/>
<evidence type="ECO:0000259" key="8">
    <source>
        <dbReference type="PROSITE" id="PS51351"/>
    </source>
</evidence>
<keyword evidence="2 7" id="KW-0805">Transcription regulation</keyword>
<evidence type="ECO:0000313" key="10">
    <source>
        <dbReference type="Proteomes" id="UP000275078"/>
    </source>
</evidence>
<evidence type="ECO:0000256" key="1">
    <source>
        <dbReference type="ARBA" id="ARBA00004123"/>
    </source>
</evidence>
<evidence type="ECO:0000256" key="6">
    <source>
        <dbReference type="ARBA" id="ARBA00025581"/>
    </source>
</evidence>
<evidence type="ECO:0000256" key="4">
    <source>
        <dbReference type="ARBA" id="ARBA00023163"/>
    </source>
</evidence>
<dbReference type="Pfam" id="PF18121">
    <property type="entry name" value="TFA2_Winged_2"/>
    <property type="match status" value="1"/>
</dbReference>
<accession>A0A3N4IF36</accession>
<dbReference type="PANTHER" id="PTHR12716">
    <property type="entry name" value="TRANSCRIPTION INITIATION FACTOR IIE, BETA SUBUNIT"/>
    <property type="match status" value="1"/>
</dbReference>
<proteinExistence type="inferred from homology"/>
<dbReference type="InterPro" id="IPR016656">
    <property type="entry name" value="TFIIE-bsu"/>
</dbReference>
<dbReference type="InterPro" id="IPR003166">
    <property type="entry name" value="TFIIE_bsu_DNA-bd"/>
</dbReference>
<comment type="similarity">
    <text evidence="7">Belongs to the TFIIE beta subunit family.</text>
</comment>
<dbReference type="GO" id="GO:0001097">
    <property type="term" value="F:TFIIH-class transcription factor complex binding"/>
    <property type="evidence" value="ECO:0007669"/>
    <property type="project" value="TreeGrafter"/>
</dbReference>
<feature type="domain" description="TFIIE beta" evidence="8">
    <location>
        <begin position="57"/>
        <end position="132"/>
    </location>
</feature>
<evidence type="ECO:0000256" key="5">
    <source>
        <dbReference type="ARBA" id="ARBA00023242"/>
    </source>
</evidence>
<dbReference type="PANTHER" id="PTHR12716:SF8">
    <property type="entry name" value="TRANSCRIPTION INITIATION FACTOR IIE SUBUNIT BETA"/>
    <property type="match status" value="1"/>
</dbReference>
<dbReference type="GO" id="GO:0006367">
    <property type="term" value="P:transcription initiation at RNA polymerase II promoter"/>
    <property type="evidence" value="ECO:0007669"/>
    <property type="project" value="UniProtKB-UniRule"/>
</dbReference>
<gene>
    <name evidence="9" type="ORF">BJ508DRAFT_303492</name>
</gene>
<evidence type="ECO:0000256" key="7">
    <source>
        <dbReference type="PIRNR" id="PIRNR016398"/>
    </source>
</evidence>
<dbReference type="InterPro" id="IPR054600">
    <property type="entry name" value="TFA2_E-tether"/>
</dbReference>
<dbReference type="Pfam" id="PF22254">
    <property type="entry name" value="TFA2_E-tether"/>
    <property type="match status" value="1"/>
</dbReference>
<reference evidence="9 10" key="1">
    <citation type="journal article" date="2018" name="Nat. Ecol. Evol.">
        <title>Pezizomycetes genomes reveal the molecular basis of ectomycorrhizal truffle lifestyle.</title>
        <authorList>
            <person name="Murat C."/>
            <person name="Payen T."/>
            <person name="Noel B."/>
            <person name="Kuo A."/>
            <person name="Morin E."/>
            <person name="Chen J."/>
            <person name="Kohler A."/>
            <person name="Krizsan K."/>
            <person name="Balestrini R."/>
            <person name="Da Silva C."/>
            <person name="Montanini B."/>
            <person name="Hainaut M."/>
            <person name="Levati E."/>
            <person name="Barry K.W."/>
            <person name="Belfiori B."/>
            <person name="Cichocki N."/>
            <person name="Clum A."/>
            <person name="Dockter R.B."/>
            <person name="Fauchery L."/>
            <person name="Guy J."/>
            <person name="Iotti M."/>
            <person name="Le Tacon F."/>
            <person name="Lindquist E.A."/>
            <person name="Lipzen A."/>
            <person name="Malagnac F."/>
            <person name="Mello A."/>
            <person name="Molinier V."/>
            <person name="Miyauchi S."/>
            <person name="Poulain J."/>
            <person name="Riccioni C."/>
            <person name="Rubini A."/>
            <person name="Sitrit Y."/>
            <person name="Splivallo R."/>
            <person name="Traeger S."/>
            <person name="Wang M."/>
            <person name="Zifcakova L."/>
            <person name="Wipf D."/>
            <person name="Zambonelli A."/>
            <person name="Paolocci F."/>
            <person name="Nowrousian M."/>
            <person name="Ottonello S."/>
            <person name="Baldrian P."/>
            <person name="Spatafora J.W."/>
            <person name="Henrissat B."/>
            <person name="Nagy L.G."/>
            <person name="Aury J.M."/>
            <person name="Wincker P."/>
            <person name="Grigoriev I.V."/>
            <person name="Bonfante P."/>
            <person name="Martin F.M."/>
        </authorList>
    </citation>
    <scope>NUCLEOTIDE SEQUENCE [LARGE SCALE GENOMIC DNA]</scope>
    <source>
        <strain evidence="9 10">RN42</strain>
    </source>
</reference>
<dbReference type="PROSITE" id="PS51351">
    <property type="entry name" value="TFIIE_BETA_C"/>
    <property type="match status" value="1"/>
</dbReference>
<comment type="subcellular location">
    <subcellularLocation>
        <location evidence="1 7">Nucleus</location>
    </subcellularLocation>
</comment>
<dbReference type="Proteomes" id="UP000275078">
    <property type="component" value="Unassembled WGS sequence"/>
</dbReference>
<keyword evidence="3 7" id="KW-0238">DNA-binding</keyword>
<dbReference type="AlphaFoldDB" id="A0A3N4IF36"/>
<dbReference type="InterPro" id="IPR040501">
    <property type="entry name" value="TFA2_Winged_2"/>
</dbReference>
<comment type="subunit">
    <text evidence="7">Tetramer of two alpha and two beta chains.</text>
</comment>
<keyword evidence="4 7" id="KW-0804">Transcription</keyword>
<keyword evidence="10" id="KW-1185">Reference proteome</keyword>